<dbReference type="KEGG" id="xya:ET471_01515"/>
<evidence type="ECO:0000313" key="3">
    <source>
        <dbReference type="Proteomes" id="UP000292118"/>
    </source>
</evidence>
<organism evidence="2 3">
    <name type="scientific">Xylanimonas protaetiae</name>
    <dbReference type="NCBI Taxonomy" id="2509457"/>
    <lineage>
        <taxon>Bacteria</taxon>
        <taxon>Bacillati</taxon>
        <taxon>Actinomycetota</taxon>
        <taxon>Actinomycetes</taxon>
        <taxon>Micrococcales</taxon>
        <taxon>Promicromonosporaceae</taxon>
        <taxon>Xylanimonas</taxon>
    </lineage>
</organism>
<dbReference type="AlphaFoldDB" id="A0A4P6F0D5"/>
<keyword evidence="1" id="KW-0472">Membrane</keyword>
<dbReference type="EMBL" id="CP035493">
    <property type="protein sequence ID" value="QAY68884.1"/>
    <property type="molecule type" value="Genomic_DNA"/>
</dbReference>
<keyword evidence="1" id="KW-0812">Transmembrane</keyword>
<accession>A0A4P6F0D5</accession>
<dbReference type="InterPro" id="IPR043777">
    <property type="entry name" value="DUF5719"/>
</dbReference>
<protein>
    <recommendedName>
        <fullName evidence="4">Large extracellular alpha-helical protein</fullName>
    </recommendedName>
</protein>
<keyword evidence="3" id="KW-1185">Reference proteome</keyword>
<sequence>MARKPSQKPVRRRAGRALRVVGATSTGVVAVGALAAATLFAGPWASALGTAPAVSTVHDVAVAPAPALLVCPPPAALAEGANVGDSQFTATPVETQSTVVAGVLGTGGDATWSPSGGDPAPLARGAAAAAGTAPATAGTVVAAVPGAGEPLRAAGATTSLTTAGDLRGLASAPCVPPAISQWIVGGGTEVGTTAVLVVQNPSERSATVTLDVFGPAGKVALGSRGTFLVGPGETTRVNVGAAAPDQRRIAVHVASTGARVAANLQVQSLAGLLPRGVDLLAPGAAPARSVTVAGVVSDGQPLDDPDAPVLRVLAPEGGPGTARVSIYGEDGITRLRGTESVELQPGVVTDVPLGGLPAGGYVVVVDADVDVVAAAGYSRAAATSPDDVVQGTMLDVAWAAGQPLPGPGDHGLVAVPAGTRPILTVGALPETRDGSDPTGDPVRATVRVYGLDGAVLTEVGLDLTPGTVQRTAVADWVGESAPALVSVDVDGSAEGRVAWALELSAGSDLLVSSVAPTPTAEAADRVRVQAVDAQDARR</sequence>
<dbReference type="Pfam" id="PF18986">
    <property type="entry name" value="DUF5719"/>
    <property type="match status" value="1"/>
</dbReference>
<gene>
    <name evidence="2" type="ORF">ET471_01515</name>
</gene>
<dbReference type="Proteomes" id="UP000292118">
    <property type="component" value="Chromosome"/>
</dbReference>
<feature type="transmembrane region" description="Helical" evidence="1">
    <location>
        <begin position="20"/>
        <end position="45"/>
    </location>
</feature>
<evidence type="ECO:0000313" key="2">
    <source>
        <dbReference type="EMBL" id="QAY68884.1"/>
    </source>
</evidence>
<dbReference type="OrthoDB" id="3264966at2"/>
<evidence type="ECO:0008006" key="4">
    <source>
        <dbReference type="Google" id="ProtNLM"/>
    </source>
</evidence>
<name>A0A4P6F0D5_9MICO</name>
<dbReference type="RefSeq" id="WP_129186286.1">
    <property type="nucleotide sequence ID" value="NZ_CP035493.1"/>
</dbReference>
<proteinExistence type="predicted"/>
<reference evidence="2 3" key="1">
    <citation type="submission" date="2019-01" db="EMBL/GenBank/DDBJ databases">
        <title>Genome sequencing of strain FW10M-9.</title>
        <authorList>
            <person name="Heo J."/>
            <person name="Kim S.-J."/>
            <person name="Kim J.-S."/>
            <person name="Hong S.-B."/>
            <person name="Kwon S.-W."/>
        </authorList>
    </citation>
    <scope>NUCLEOTIDE SEQUENCE [LARGE SCALE GENOMIC DNA]</scope>
    <source>
        <strain evidence="2 3">FW10M-9</strain>
    </source>
</reference>
<keyword evidence="1" id="KW-1133">Transmembrane helix</keyword>
<evidence type="ECO:0000256" key="1">
    <source>
        <dbReference type="SAM" id="Phobius"/>
    </source>
</evidence>